<organism evidence="1 2">
    <name type="scientific">Vallitalea longa</name>
    <dbReference type="NCBI Taxonomy" id="2936439"/>
    <lineage>
        <taxon>Bacteria</taxon>
        <taxon>Bacillati</taxon>
        <taxon>Bacillota</taxon>
        <taxon>Clostridia</taxon>
        <taxon>Lachnospirales</taxon>
        <taxon>Vallitaleaceae</taxon>
        <taxon>Vallitalea</taxon>
    </lineage>
</organism>
<evidence type="ECO:0000313" key="2">
    <source>
        <dbReference type="Proteomes" id="UP001144256"/>
    </source>
</evidence>
<gene>
    <name evidence="1" type="ORF">SH1V18_03500</name>
</gene>
<accession>A0A9W6DDB6</accession>
<sequence length="54" mass="6462">MKVRALIKDKKMQWEEDFDVTNKITAKEEIQKVVESFNTTLRDNELPRQLVKIL</sequence>
<reference evidence="1" key="1">
    <citation type="submission" date="2022-06" db="EMBL/GenBank/DDBJ databases">
        <title>Vallitalea longa sp. nov., an anaerobic bacterium isolated from marine sediment.</title>
        <authorList>
            <person name="Hirano S."/>
            <person name="Terahara T."/>
            <person name="Mori K."/>
            <person name="Hamada M."/>
            <person name="Matsumoto R."/>
            <person name="Kobayashi T."/>
        </authorList>
    </citation>
    <scope>NUCLEOTIDE SEQUENCE</scope>
    <source>
        <strain evidence="1">SH18-1</strain>
    </source>
</reference>
<dbReference type="Proteomes" id="UP001144256">
    <property type="component" value="Unassembled WGS sequence"/>
</dbReference>
<name>A0A9W6DDB6_9FIRM</name>
<proteinExistence type="predicted"/>
<comment type="caution">
    <text evidence="1">The sequence shown here is derived from an EMBL/GenBank/DDBJ whole genome shotgun (WGS) entry which is preliminary data.</text>
</comment>
<evidence type="ECO:0000313" key="1">
    <source>
        <dbReference type="EMBL" id="GKX27870.1"/>
    </source>
</evidence>
<keyword evidence="2" id="KW-1185">Reference proteome</keyword>
<dbReference type="AlphaFoldDB" id="A0A9W6DDB6"/>
<dbReference type="RefSeq" id="WP_281811603.1">
    <property type="nucleotide sequence ID" value="NZ_BRLB01000001.1"/>
</dbReference>
<dbReference type="EMBL" id="BRLB01000001">
    <property type="protein sequence ID" value="GKX27870.1"/>
    <property type="molecule type" value="Genomic_DNA"/>
</dbReference>
<protein>
    <submittedName>
        <fullName evidence="1">Uncharacterized protein</fullName>
    </submittedName>
</protein>